<dbReference type="RefSeq" id="XP_056070091.1">
    <property type="nucleotide sequence ID" value="XM_056215844.1"/>
</dbReference>
<feature type="compositionally biased region" description="Polar residues" evidence="1">
    <location>
        <begin position="205"/>
        <end position="215"/>
    </location>
</feature>
<comment type="caution">
    <text evidence="3">The sequence shown here is derived from an EMBL/GenBank/DDBJ whole genome shotgun (WGS) entry which is preliminary data.</text>
</comment>
<gene>
    <name evidence="3" type="ORF">N0V89_007078</name>
</gene>
<evidence type="ECO:0000256" key="1">
    <source>
        <dbReference type="SAM" id="MobiDB-lite"/>
    </source>
</evidence>
<keyword evidence="2" id="KW-1133">Transmembrane helix</keyword>
<reference evidence="3" key="1">
    <citation type="submission" date="2022-10" db="EMBL/GenBank/DDBJ databases">
        <title>Tapping the CABI collections for fungal endophytes: first genome assemblies for Collariella, Neodidymelliopsis, Ascochyta clinopodiicola, Didymella pomorum, Didymosphaeria variabile, Neocosmospora piperis and Neocucurbitaria cava.</title>
        <authorList>
            <person name="Hill R."/>
        </authorList>
    </citation>
    <scope>NUCLEOTIDE SEQUENCE</scope>
    <source>
        <strain evidence="3">IMI 356815</strain>
    </source>
</reference>
<sequence length="215" mass="23709">MPFELSSWHAQWLGRLRSALRLLVIVLSGAVIVFLVHTLEIFRGNRYIDLRKNELPMTWPARTNLAPTLILFAVAVGSFIASVTVVALSFKRSFRRPTRSAGIYRVLGGCCGVLFWVIAIAEFSILDRASKASLGRYSCGNSHILSNGRYQYRAVCEEQGVAFYLAIGAAAAELATLLTLAVTTPISPDQYVPGPKDDHEKKRSMSISGSTKRYP</sequence>
<feature type="transmembrane region" description="Helical" evidence="2">
    <location>
        <begin position="63"/>
        <end position="90"/>
    </location>
</feature>
<name>A0A9W8XI73_9PLEO</name>
<proteinExistence type="predicted"/>
<keyword evidence="2" id="KW-0472">Membrane</keyword>
<protein>
    <submittedName>
        <fullName evidence="3">Uncharacterized protein</fullName>
    </submittedName>
</protein>
<dbReference type="OrthoDB" id="3782299at2759"/>
<feature type="transmembrane region" description="Helical" evidence="2">
    <location>
        <begin position="102"/>
        <end position="126"/>
    </location>
</feature>
<evidence type="ECO:0000313" key="3">
    <source>
        <dbReference type="EMBL" id="KAJ4351735.1"/>
    </source>
</evidence>
<dbReference type="AlphaFoldDB" id="A0A9W8XI73"/>
<dbReference type="GeneID" id="80910608"/>
<dbReference type="EMBL" id="JAPEUX010000005">
    <property type="protein sequence ID" value="KAJ4351735.1"/>
    <property type="molecule type" value="Genomic_DNA"/>
</dbReference>
<keyword evidence="4" id="KW-1185">Reference proteome</keyword>
<feature type="region of interest" description="Disordered" evidence="1">
    <location>
        <begin position="191"/>
        <end position="215"/>
    </location>
</feature>
<organism evidence="3 4">
    <name type="scientific">Didymosphaeria variabile</name>
    <dbReference type="NCBI Taxonomy" id="1932322"/>
    <lineage>
        <taxon>Eukaryota</taxon>
        <taxon>Fungi</taxon>
        <taxon>Dikarya</taxon>
        <taxon>Ascomycota</taxon>
        <taxon>Pezizomycotina</taxon>
        <taxon>Dothideomycetes</taxon>
        <taxon>Pleosporomycetidae</taxon>
        <taxon>Pleosporales</taxon>
        <taxon>Massarineae</taxon>
        <taxon>Didymosphaeriaceae</taxon>
        <taxon>Didymosphaeria</taxon>
    </lineage>
</organism>
<accession>A0A9W8XI73</accession>
<keyword evidence="2" id="KW-0812">Transmembrane</keyword>
<dbReference type="PANTHER" id="PTHR42069:SF1">
    <property type="entry name" value="MARVEL DOMAIN-CONTAINING PROTEIN"/>
    <property type="match status" value="1"/>
</dbReference>
<feature type="transmembrane region" description="Helical" evidence="2">
    <location>
        <begin position="20"/>
        <end position="42"/>
    </location>
</feature>
<evidence type="ECO:0000313" key="4">
    <source>
        <dbReference type="Proteomes" id="UP001140513"/>
    </source>
</evidence>
<dbReference type="Proteomes" id="UP001140513">
    <property type="component" value="Unassembled WGS sequence"/>
</dbReference>
<evidence type="ECO:0000256" key="2">
    <source>
        <dbReference type="SAM" id="Phobius"/>
    </source>
</evidence>
<dbReference type="PANTHER" id="PTHR42069">
    <property type="entry name" value="HYPHAL ANASTAMOSIS-8 PROTEIN"/>
    <property type="match status" value="1"/>
</dbReference>